<dbReference type="InterPro" id="IPR036318">
    <property type="entry name" value="FAD-bd_PCMH-like_sf"/>
</dbReference>
<organism evidence="1 2">
    <name type="scientific">Madurella mycetomatis</name>
    <dbReference type="NCBI Taxonomy" id="100816"/>
    <lineage>
        <taxon>Eukaryota</taxon>
        <taxon>Fungi</taxon>
        <taxon>Dikarya</taxon>
        <taxon>Ascomycota</taxon>
        <taxon>Pezizomycotina</taxon>
        <taxon>Sordariomycetes</taxon>
        <taxon>Sordariomycetidae</taxon>
        <taxon>Sordariales</taxon>
        <taxon>Sordariales incertae sedis</taxon>
        <taxon>Madurella</taxon>
    </lineage>
</organism>
<evidence type="ECO:0000313" key="2">
    <source>
        <dbReference type="Proteomes" id="UP000078237"/>
    </source>
</evidence>
<dbReference type="AlphaFoldDB" id="A0A175VP09"/>
<proteinExistence type="predicted"/>
<feature type="non-terminal residue" evidence="1">
    <location>
        <position position="1"/>
    </location>
</feature>
<dbReference type="OrthoDB" id="9996127at2759"/>
<protein>
    <submittedName>
        <fullName evidence="1">6-hydroxy-D-nicotine oxidase</fullName>
    </submittedName>
</protein>
<dbReference type="Gene3D" id="3.30.465.10">
    <property type="match status" value="1"/>
</dbReference>
<gene>
    <name evidence="1" type="ORF">MMYC01_210530</name>
</gene>
<dbReference type="InterPro" id="IPR016169">
    <property type="entry name" value="FAD-bd_PCMH_sub2"/>
</dbReference>
<name>A0A175VP09_9PEZI</name>
<accession>A0A175VP09</accession>
<dbReference type="VEuPathDB" id="FungiDB:MMYC01_210530"/>
<keyword evidence="2" id="KW-1185">Reference proteome</keyword>
<dbReference type="EMBL" id="LCTW02000581">
    <property type="protein sequence ID" value="KXX72995.1"/>
    <property type="molecule type" value="Genomic_DNA"/>
</dbReference>
<dbReference type="Proteomes" id="UP000078237">
    <property type="component" value="Unassembled WGS sequence"/>
</dbReference>
<sequence length="151" mass="16639">PMAPSKTVDTRPDLWWAMKGAGHNFGIVTSVAVKIYPFEHTNRAGESSVSHLPPVLQRDRAEASLRSLRVRHQGALSVQRLPVLFEGYFTQGVKAVDKESTAYALRNDNPLAAPLVQYTPAGPRETPRRSSSAIGYGQMLYRDSGRGELYA</sequence>
<dbReference type="GO" id="GO:0050660">
    <property type="term" value="F:flavin adenine dinucleotide binding"/>
    <property type="evidence" value="ECO:0007669"/>
    <property type="project" value="InterPro"/>
</dbReference>
<evidence type="ECO:0000313" key="1">
    <source>
        <dbReference type="EMBL" id="KXX72995.1"/>
    </source>
</evidence>
<comment type="caution">
    <text evidence="1">The sequence shown here is derived from an EMBL/GenBank/DDBJ whole genome shotgun (WGS) entry which is preliminary data.</text>
</comment>
<reference evidence="1 2" key="1">
    <citation type="journal article" date="2016" name="Genome Announc.">
        <title>Genome Sequence of Madurella mycetomatis mm55, Isolated from a Human Mycetoma Case in Sudan.</title>
        <authorList>
            <person name="Smit S."/>
            <person name="Derks M.F."/>
            <person name="Bervoets S."/>
            <person name="Fahal A."/>
            <person name="van Leeuwen W."/>
            <person name="van Belkum A."/>
            <person name="van de Sande W.W."/>
        </authorList>
    </citation>
    <scope>NUCLEOTIDE SEQUENCE [LARGE SCALE GENOMIC DNA]</scope>
    <source>
        <strain evidence="2">mm55</strain>
    </source>
</reference>
<dbReference type="SUPFAM" id="SSF56176">
    <property type="entry name" value="FAD-binding/transporter-associated domain-like"/>
    <property type="match status" value="1"/>
</dbReference>
<dbReference type="STRING" id="100816.A0A175VP09"/>